<feature type="compositionally biased region" description="Basic and acidic residues" evidence="1">
    <location>
        <begin position="1183"/>
        <end position="1192"/>
    </location>
</feature>
<feature type="compositionally biased region" description="Low complexity" evidence="1">
    <location>
        <begin position="758"/>
        <end position="775"/>
    </location>
</feature>
<dbReference type="OrthoDB" id="5244639at2759"/>
<feature type="compositionally biased region" description="Basic and acidic residues" evidence="1">
    <location>
        <begin position="1091"/>
        <end position="1101"/>
    </location>
</feature>
<feature type="compositionally biased region" description="Low complexity" evidence="1">
    <location>
        <begin position="91"/>
        <end position="100"/>
    </location>
</feature>
<feature type="compositionally biased region" description="Basic and acidic residues" evidence="1">
    <location>
        <begin position="621"/>
        <end position="635"/>
    </location>
</feature>
<protein>
    <submittedName>
        <fullName evidence="2">Uncharacterized protein</fullName>
    </submittedName>
</protein>
<feature type="compositionally biased region" description="Basic and acidic residues" evidence="1">
    <location>
        <begin position="42"/>
        <end position="54"/>
    </location>
</feature>
<reference evidence="2 3" key="1">
    <citation type="submission" date="2017-03" db="EMBL/GenBank/DDBJ databases">
        <title>Genomes of endolithic fungi from Antarctica.</title>
        <authorList>
            <person name="Coleine C."/>
            <person name="Masonjones S."/>
            <person name="Stajich J.E."/>
        </authorList>
    </citation>
    <scope>NUCLEOTIDE SEQUENCE [LARGE SCALE GENOMIC DNA]</scope>
    <source>
        <strain evidence="2 3">CCFEE 5311</strain>
    </source>
</reference>
<feature type="compositionally biased region" description="Polar residues" evidence="1">
    <location>
        <begin position="1061"/>
        <end position="1081"/>
    </location>
</feature>
<feature type="compositionally biased region" description="Basic and acidic residues" evidence="1">
    <location>
        <begin position="988"/>
        <end position="1006"/>
    </location>
</feature>
<feature type="compositionally biased region" description="Low complexity" evidence="1">
    <location>
        <begin position="898"/>
        <end position="916"/>
    </location>
</feature>
<feature type="compositionally biased region" description="Basic residues" evidence="1">
    <location>
        <begin position="9"/>
        <end position="20"/>
    </location>
</feature>
<feature type="compositionally biased region" description="Basic and acidic residues" evidence="1">
    <location>
        <begin position="641"/>
        <end position="658"/>
    </location>
</feature>
<proteinExistence type="predicted"/>
<dbReference type="STRING" id="329885.A0A4U0UT56"/>
<feature type="compositionally biased region" description="Basic and acidic residues" evidence="1">
    <location>
        <begin position="418"/>
        <end position="432"/>
    </location>
</feature>
<feature type="compositionally biased region" description="Basic and acidic residues" evidence="1">
    <location>
        <begin position="1017"/>
        <end position="1028"/>
    </location>
</feature>
<comment type="caution">
    <text evidence="2">The sequence shown here is derived from an EMBL/GenBank/DDBJ whole genome shotgun (WGS) entry which is preliminary data.</text>
</comment>
<feature type="compositionally biased region" description="Low complexity" evidence="1">
    <location>
        <begin position="1038"/>
        <end position="1052"/>
    </location>
</feature>
<feature type="compositionally biased region" description="Polar residues" evidence="1">
    <location>
        <begin position="1497"/>
        <end position="1507"/>
    </location>
</feature>
<evidence type="ECO:0000256" key="1">
    <source>
        <dbReference type="SAM" id="MobiDB-lite"/>
    </source>
</evidence>
<feature type="compositionally biased region" description="Basic and acidic residues" evidence="1">
    <location>
        <begin position="564"/>
        <end position="600"/>
    </location>
</feature>
<feature type="region of interest" description="Disordered" evidence="1">
    <location>
        <begin position="163"/>
        <end position="240"/>
    </location>
</feature>
<name>A0A4U0UT56_9PEZI</name>
<feature type="compositionally biased region" description="Gly residues" evidence="1">
    <location>
        <begin position="347"/>
        <end position="356"/>
    </location>
</feature>
<feature type="compositionally biased region" description="Basic and acidic residues" evidence="1">
    <location>
        <begin position="1474"/>
        <end position="1487"/>
    </location>
</feature>
<feature type="compositionally biased region" description="Basic and acidic residues" evidence="1">
    <location>
        <begin position="1440"/>
        <end position="1453"/>
    </location>
</feature>
<dbReference type="Proteomes" id="UP000310066">
    <property type="component" value="Unassembled WGS sequence"/>
</dbReference>
<feature type="compositionally biased region" description="Basic and acidic residues" evidence="1">
    <location>
        <begin position="795"/>
        <end position="808"/>
    </location>
</feature>
<dbReference type="EMBL" id="NAJP01000040">
    <property type="protein sequence ID" value="TKA39174.1"/>
    <property type="molecule type" value="Genomic_DNA"/>
</dbReference>
<feature type="compositionally biased region" description="Low complexity" evidence="1">
    <location>
        <begin position="868"/>
        <end position="881"/>
    </location>
</feature>
<feature type="compositionally biased region" description="Pro residues" evidence="1">
    <location>
        <begin position="287"/>
        <end position="303"/>
    </location>
</feature>
<organism evidence="2 3">
    <name type="scientific">Friedmanniomyces endolithicus</name>
    <dbReference type="NCBI Taxonomy" id="329885"/>
    <lineage>
        <taxon>Eukaryota</taxon>
        <taxon>Fungi</taxon>
        <taxon>Dikarya</taxon>
        <taxon>Ascomycota</taxon>
        <taxon>Pezizomycotina</taxon>
        <taxon>Dothideomycetes</taxon>
        <taxon>Dothideomycetidae</taxon>
        <taxon>Mycosphaerellales</taxon>
        <taxon>Teratosphaeriaceae</taxon>
        <taxon>Friedmanniomyces</taxon>
    </lineage>
</organism>
<evidence type="ECO:0000313" key="2">
    <source>
        <dbReference type="EMBL" id="TKA39174.1"/>
    </source>
</evidence>
<feature type="compositionally biased region" description="Acidic residues" evidence="1">
    <location>
        <begin position="609"/>
        <end position="619"/>
    </location>
</feature>
<feature type="compositionally biased region" description="Basic and acidic residues" evidence="1">
    <location>
        <begin position="1291"/>
        <end position="1433"/>
    </location>
</feature>
<feature type="region of interest" description="Disordered" evidence="1">
    <location>
        <begin position="1"/>
        <end position="134"/>
    </location>
</feature>
<sequence length="1636" mass="175908">MMARGFSGGKKKKGAKKGKVRSSSGGGAKATGTSSWGLGGTEEDKLADIPKADDSWNFGAISGPTPAAKKDKKKKGGFDFDFDDLGGDAGDAGAATGDFASSAKAETLAEPDPWSFASTPATHGAKAKKGAKKGVVELPAEIDIPPPPPPPVEEVKDDEFSSFAFGSKKDKKKGKKAGFASEPQSAIEPDPVPEPVVMPEVPAEGDVGGDDSWGGFGMSAKDKKKAKKGGKAGQTPLEEPAIVVVPEPVAEPQAAVMDDFGFGASKKDKKKKGKSAFDDFEEKVIDVPPPPPPASIEEPPPIEDPYGFPSAGSKKKKGSKKSAFDDIAPPTPAVPDPIVEEKAGGDDWLGGWGGKSGAYDSPAGGSNFMQPDAVVEPKVDDPWSTGTRKKGARKDTAKGIVEVVDPSPGASILLPESIQDKSAEEEPSWDKKKAGKKGIVDPEPAFPPPPPVQGFDDLSLDTAPALVDFNETPADDFTSASSKKSKLKKGAKGVVEPPTDTKLSKTKSRDKYSPDDIIDIVDEGHAPPLPTLPVEPVAESPHEEKKASKWGLWGSSKTSSSTKSTKEKDREAKEAAEQTAREKKEAEKAAAAEEQRKADDALFAAAMGEDPDEILDIIDEAPPKKSAKDSKDGKDSKKKSDKPTKVESKPSKGSKKSEPVAAIVDHPAPEPIMDLMDEPAPEEAPSAAGWGFWGAGLKPSKSGKKATAGAEMSKEIGTPDAWANEGPGLTELPKMPEVTFANDGVKSATSPVGKLAKESSSTATSKSKTTSKSSSIQDRIKALQGDSVDPPSAKKSPDSRKSKDREAAPPHAPLLSERELLTTAEAEPPLVVVPPSPEDRKSSSKKSTSKTSSSKKDRKDLAPLDTDPVSVLPLSSTSPLPGGFPTDNFSPEMPASPPKSSAKTSKTLKSSKTTKSSKSDAKPVIVDDTFDGLMGLDDTSAKLPTPPPEKSSKDDSKGHKKERPKVVRDQGSNSWGFWGATPPATSSSKKDSRSKDGASSPVKERPATLSRSKSARKPTDRDPAEKASKSSGSDQDLKSASKSRPSSSRGQSFGAMFGLGSTPSRSKSTRIPSSRRQSNAVDDSGMMSPPPEEREVSDKAAKLMGMNRSKSTRDKPKARKVPDPYAIDTDDMIMVDGPEDSAKDMPPAEKQSTSREKSRRSKRESTMMSGGLGGADDAVMVDAPRDESRVDDLAFDVRPPLVRRATTSAKKPGLMGGILGAFTSRPAAPDRRQSKAYDSDDGASRRKRESAYDDDRSKRLRRDDRKVGRSRNAPEADGATDGAPVTEAEDLEAKEARRAERRARRDREAAEEEARGVRRAEREEARKVKAREESDRLKQEDEEREARRKEERRAKRAERETRRAEEDRLALEEEAKATERRERRRERERERTEAEPAVRPTTSDRRRSYAPERPEDEEARRARREDRRLRRSVDPGTTAMDKERPRTSRRRSDYPAPVDDYFDKRNGEPAPPPADEHNGRGEREADGRPYIQAGGDKTTSWVHSVNESPPPPPPVEGTIVDAPAHFAVDDGVPATHPFEETTARELKHRRGKEREGYANGNGEDAERRRRSRREREGEGIKSSSGGSGYDRQQSYGGPANSIGFNDMGVKSWDGRPAVQRSESKRGSWFKKIAGGL</sequence>
<gene>
    <name evidence="2" type="ORF">B0A54_08483</name>
</gene>
<feature type="compositionally biased region" description="Basic and acidic residues" evidence="1">
    <location>
        <begin position="1140"/>
        <end position="1156"/>
    </location>
</feature>
<feature type="region of interest" description="Disordered" evidence="1">
    <location>
        <begin position="261"/>
        <end position="1636"/>
    </location>
</feature>
<accession>A0A4U0UT56</accession>
<feature type="compositionally biased region" description="Basic and acidic residues" evidence="1">
    <location>
        <begin position="1228"/>
        <end position="1267"/>
    </location>
</feature>
<feature type="compositionally biased region" description="Acidic residues" evidence="1">
    <location>
        <begin position="1128"/>
        <end position="1139"/>
    </location>
</feature>
<evidence type="ECO:0000313" key="3">
    <source>
        <dbReference type="Proteomes" id="UP000310066"/>
    </source>
</evidence>